<dbReference type="Proteomes" id="UP000734854">
    <property type="component" value="Unassembled WGS sequence"/>
</dbReference>
<dbReference type="InterPro" id="IPR044839">
    <property type="entry name" value="NDR1-like"/>
</dbReference>
<protein>
    <recommendedName>
        <fullName evidence="6">Late embryogenesis abundant protein LEA-2 subgroup domain-containing protein</fullName>
    </recommendedName>
</protein>
<accession>A0A8J5HEC0</accession>
<dbReference type="PANTHER" id="PTHR31234">
    <property type="entry name" value="LATE EMBRYOGENESIS ABUNDANT (LEA) HYDROXYPROLINE-RICH GLYCOPROTEIN FAMILY"/>
    <property type="match status" value="1"/>
</dbReference>
<evidence type="ECO:0000256" key="1">
    <source>
        <dbReference type="ARBA" id="ARBA00004370"/>
    </source>
</evidence>
<organism evidence="4 5">
    <name type="scientific">Zingiber officinale</name>
    <name type="common">Ginger</name>
    <name type="synonym">Amomum zingiber</name>
    <dbReference type="NCBI Taxonomy" id="94328"/>
    <lineage>
        <taxon>Eukaryota</taxon>
        <taxon>Viridiplantae</taxon>
        <taxon>Streptophyta</taxon>
        <taxon>Embryophyta</taxon>
        <taxon>Tracheophyta</taxon>
        <taxon>Spermatophyta</taxon>
        <taxon>Magnoliopsida</taxon>
        <taxon>Liliopsida</taxon>
        <taxon>Zingiberales</taxon>
        <taxon>Zingiberaceae</taxon>
        <taxon>Zingiber</taxon>
    </lineage>
</organism>
<name>A0A8J5HEC0_ZINOF</name>
<dbReference type="AlphaFoldDB" id="A0A8J5HEC0"/>
<evidence type="ECO:0008006" key="6">
    <source>
        <dbReference type="Google" id="ProtNLM"/>
    </source>
</evidence>
<reference evidence="4 5" key="1">
    <citation type="submission" date="2020-08" db="EMBL/GenBank/DDBJ databases">
        <title>Plant Genome Project.</title>
        <authorList>
            <person name="Zhang R.-G."/>
        </authorList>
    </citation>
    <scope>NUCLEOTIDE SEQUENCE [LARGE SCALE GENOMIC DNA]</scope>
    <source>
        <tissue evidence="4">Rhizome</tissue>
    </source>
</reference>
<dbReference type="EMBL" id="JACMSC010000004">
    <property type="protein sequence ID" value="KAG6526386.1"/>
    <property type="molecule type" value="Genomic_DNA"/>
</dbReference>
<gene>
    <name evidence="4" type="ORF">ZIOFF_016369</name>
</gene>
<dbReference type="PANTHER" id="PTHR31234:SF66">
    <property type="entry name" value="LATE EMBRYOGENESIS ABUNDANT PROTEIN"/>
    <property type="match status" value="1"/>
</dbReference>
<evidence type="ECO:0000256" key="2">
    <source>
        <dbReference type="ARBA" id="ARBA00023136"/>
    </source>
</evidence>
<proteinExistence type="predicted"/>
<dbReference type="GO" id="GO:0098542">
    <property type="term" value="P:defense response to other organism"/>
    <property type="evidence" value="ECO:0007669"/>
    <property type="project" value="InterPro"/>
</dbReference>
<feature type="transmembrane region" description="Helical" evidence="3">
    <location>
        <begin position="15"/>
        <end position="45"/>
    </location>
</feature>
<evidence type="ECO:0000256" key="3">
    <source>
        <dbReference type="SAM" id="Phobius"/>
    </source>
</evidence>
<evidence type="ECO:0000313" key="4">
    <source>
        <dbReference type="EMBL" id="KAG6526386.1"/>
    </source>
</evidence>
<keyword evidence="5" id="KW-1185">Reference proteome</keyword>
<comment type="subcellular location">
    <subcellularLocation>
        <location evidence="1">Membrane</location>
    </subcellularLocation>
</comment>
<keyword evidence="3" id="KW-1133">Transmembrane helix</keyword>
<dbReference type="OrthoDB" id="1875580at2759"/>
<keyword evidence="3" id="KW-0812">Transmembrane</keyword>
<keyword evidence="2 3" id="KW-0472">Membrane</keyword>
<comment type="caution">
    <text evidence="4">The sequence shown here is derived from an EMBL/GenBank/DDBJ whole genome shotgun (WGS) entry which is preliminary data.</text>
</comment>
<evidence type="ECO:0000313" key="5">
    <source>
        <dbReference type="Proteomes" id="UP000734854"/>
    </source>
</evidence>
<dbReference type="GO" id="GO:0005886">
    <property type="term" value="C:plasma membrane"/>
    <property type="evidence" value="ECO:0007669"/>
    <property type="project" value="TreeGrafter"/>
</dbReference>
<sequence>MPPRLISQEGRQTHFVIWTLAVLCAILTIAVIVAGIAVFVVYMVYQPKMPYIRVAYAHLDELLYDQLGLLEIDITLNLEAVNDNNKAHTSFSALSFLLQFHDIDVAVLKSNSLEVPKNSSRPLNYHFHSSPIPLDQDAKEAMDKALRRGIVPFDLRGHAKTRWKVGIFVSVRFWTHTSCRLHFFQTNGSTVESGCSTTSH</sequence>